<protein>
    <submittedName>
        <fullName evidence="3">Putative membrane protein</fullName>
    </submittedName>
</protein>
<evidence type="ECO:0000259" key="2">
    <source>
        <dbReference type="Pfam" id="PF09851"/>
    </source>
</evidence>
<reference evidence="3 4" key="1">
    <citation type="submission" date="2016-11" db="EMBL/GenBank/DDBJ databases">
        <authorList>
            <person name="Jaros S."/>
            <person name="Januszkiewicz K."/>
            <person name="Wedrychowicz H."/>
        </authorList>
    </citation>
    <scope>NUCLEOTIDE SEQUENCE [LARGE SCALE GENOMIC DNA]</scope>
    <source>
        <strain evidence="3 4">DSM 21864</strain>
    </source>
</reference>
<keyword evidence="1" id="KW-0812">Transmembrane</keyword>
<gene>
    <name evidence="3" type="ORF">SAMN05444401_1449</name>
</gene>
<dbReference type="AlphaFoldDB" id="A0A1M6DFD4"/>
<accession>A0A1M6DFD4</accession>
<name>A0A1M6DFD4_9CLOT</name>
<dbReference type="OrthoDB" id="5461404at2"/>
<feature type="transmembrane region" description="Helical" evidence="1">
    <location>
        <begin position="31"/>
        <end position="53"/>
    </location>
</feature>
<dbReference type="EMBL" id="FQZO01000001">
    <property type="protein sequence ID" value="SHI71875.1"/>
    <property type="molecule type" value="Genomic_DNA"/>
</dbReference>
<feature type="domain" description="SHOCT" evidence="2">
    <location>
        <begin position="63"/>
        <end position="89"/>
    </location>
</feature>
<proteinExistence type="predicted"/>
<evidence type="ECO:0000313" key="4">
    <source>
        <dbReference type="Proteomes" id="UP000184080"/>
    </source>
</evidence>
<keyword evidence="4" id="KW-1185">Reference proteome</keyword>
<dbReference type="Proteomes" id="UP000184080">
    <property type="component" value="Unassembled WGS sequence"/>
</dbReference>
<dbReference type="STRING" id="1121298.SAMN05444401_1449"/>
<evidence type="ECO:0000256" key="1">
    <source>
        <dbReference type="SAM" id="Phobius"/>
    </source>
</evidence>
<dbReference type="InterPro" id="IPR018649">
    <property type="entry name" value="SHOCT"/>
</dbReference>
<keyword evidence="1" id="KW-0472">Membrane</keyword>
<evidence type="ECO:0000313" key="3">
    <source>
        <dbReference type="EMBL" id="SHI71875.1"/>
    </source>
</evidence>
<dbReference type="Pfam" id="PF09851">
    <property type="entry name" value="SHOCT"/>
    <property type="match status" value="1"/>
</dbReference>
<keyword evidence="1" id="KW-1133">Transmembrane helix</keyword>
<dbReference type="RefSeq" id="WP_083599763.1">
    <property type="nucleotide sequence ID" value="NZ_FQZO01000001.1"/>
</dbReference>
<organism evidence="3 4">
    <name type="scientific">Clostridium amylolyticum</name>
    <dbReference type="NCBI Taxonomy" id="1121298"/>
    <lineage>
        <taxon>Bacteria</taxon>
        <taxon>Bacillati</taxon>
        <taxon>Bacillota</taxon>
        <taxon>Clostridia</taxon>
        <taxon>Eubacteriales</taxon>
        <taxon>Clostridiaceae</taxon>
        <taxon>Clostridium</taxon>
    </lineage>
</organism>
<sequence length="91" mass="10119">MYRGGFNPGGMMGRGGRVFNSAPCQGFSGNYLISTGITLIIILVLLYVGYSIFKHYRDNSNPAIKILNEKLVNGEITEEEYAKKKSLLLKK</sequence>